<accession>A0A420S409</accession>
<reference evidence="2 3" key="1">
    <citation type="journal article" date="2018" name="Sci. Rep.">
        <title>Characterisation of pathogen-specific regions and novel effector candidates in Fusarium oxysporum f. sp. cepae.</title>
        <authorList>
            <person name="Armitage A.D."/>
            <person name="Taylor A."/>
            <person name="Sobczyk M.K."/>
            <person name="Baxter L."/>
            <person name="Greenfield B.P."/>
            <person name="Bates H.J."/>
            <person name="Wilson F."/>
            <person name="Jackson A.C."/>
            <person name="Ott S."/>
            <person name="Harrison R.J."/>
            <person name="Clarkson J.P."/>
        </authorList>
    </citation>
    <scope>NUCLEOTIDE SEQUENCE [LARGE SCALE GENOMIC DNA]</scope>
    <source>
        <strain evidence="2 3">Fp_A8</strain>
    </source>
</reference>
<evidence type="ECO:0000313" key="2">
    <source>
        <dbReference type="EMBL" id="RKL24004.1"/>
    </source>
</evidence>
<dbReference type="Proteomes" id="UP000283569">
    <property type="component" value="Unassembled WGS sequence"/>
</dbReference>
<organism evidence="2 3">
    <name type="scientific">Gibberella intermedia</name>
    <name type="common">Bulb rot disease fungus</name>
    <name type="synonym">Fusarium proliferatum</name>
    <dbReference type="NCBI Taxonomy" id="948311"/>
    <lineage>
        <taxon>Eukaryota</taxon>
        <taxon>Fungi</taxon>
        <taxon>Dikarya</taxon>
        <taxon>Ascomycota</taxon>
        <taxon>Pezizomycotina</taxon>
        <taxon>Sordariomycetes</taxon>
        <taxon>Hypocreomycetidae</taxon>
        <taxon>Hypocreales</taxon>
        <taxon>Nectriaceae</taxon>
        <taxon>Fusarium</taxon>
        <taxon>Fusarium fujikuroi species complex</taxon>
    </lineage>
</organism>
<gene>
    <name evidence="2" type="ORF">BFJ72_g14378</name>
</gene>
<keyword evidence="1" id="KW-0175">Coiled coil</keyword>
<protein>
    <submittedName>
        <fullName evidence="2">Uncharacterized protein</fullName>
    </submittedName>
</protein>
<sequence length="172" mass="18690">MTNSSEGLKDVEAKTTSGAPATVSALSQKLLLEAGYEPKGDWVYIEDLIQKYQNGHKGNLDLLQEVKSFLSDSLIPVTRAEFVNFTATLATRENERRKAEIRSTQLQEILVSAGVTHKDAGHEALALRVHELERAVEAYAQKLKAADSVTRHGRASGAVPFLAGVMIGGLLF</sequence>
<proteinExistence type="predicted"/>
<name>A0A420S409_GIBIN</name>
<evidence type="ECO:0000256" key="1">
    <source>
        <dbReference type="SAM" id="Coils"/>
    </source>
</evidence>
<dbReference type="AlphaFoldDB" id="A0A420S409"/>
<dbReference type="EMBL" id="MRDB01000105">
    <property type="protein sequence ID" value="RKL24004.1"/>
    <property type="molecule type" value="Genomic_DNA"/>
</dbReference>
<comment type="caution">
    <text evidence="2">The sequence shown here is derived from an EMBL/GenBank/DDBJ whole genome shotgun (WGS) entry which is preliminary data.</text>
</comment>
<feature type="coiled-coil region" evidence="1">
    <location>
        <begin position="122"/>
        <end position="149"/>
    </location>
</feature>
<evidence type="ECO:0000313" key="3">
    <source>
        <dbReference type="Proteomes" id="UP000283569"/>
    </source>
</evidence>